<name>A0ACD2ZYT2_9AGAR</name>
<organism evidence="1 2">
    <name type="scientific">Pluteus cervinus</name>
    <dbReference type="NCBI Taxonomy" id="181527"/>
    <lineage>
        <taxon>Eukaryota</taxon>
        <taxon>Fungi</taxon>
        <taxon>Dikarya</taxon>
        <taxon>Basidiomycota</taxon>
        <taxon>Agaricomycotina</taxon>
        <taxon>Agaricomycetes</taxon>
        <taxon>Agaricomycetidae</taxon>
        <taxon>Agaricales</taxon>
        <taxon>Pluteineae</taxon>
        <taxon>Pluteaceae</taxon>
        <taxon>Pluteus</taxon>
    </lineage>
</organism>
<protein>
    <submittedName>
        <fullName evidence="1">Uncharacterized protein</fullName>
    </submittedName>
</protein>
<gene>
    <name evidence="1" type="ORF">BDN72DRAFT_748338</name>
</gene>
<evidence type="ECO:0000313" key="1">
    <source>
        <dbReference type="EMBL" id="TFK58497.1"/>
    </source>
</evidence>
<feature type="non-terminal residue" evidence="1">
    <location>
        <position position="1"/>
    </location>
</feature>
<evidence type="ECO:0000313" key="2">
    <source>
        <dbReference type="Proteomes" id="UP000308600"/>
    </source>
</evidence>
<feature type="non-terminal residue" evidence="1">
    <location>
        <position position="99"/>
    </location>
</feature>
<proteinExistence type="predicted"/>
<keyword evidence="2" id="KW-1185">Reference proteome</keyword>
<reference evidence="1 2" key="1">
    <citation type="journal article" date="2019" name="Nat. Ecol. Evol.">
        <title>Megaphylogeny resolves global patterns of mushroom evolution.</title>
        <authorList>
            <person name="Varga T."/>
            <person name="Krizsan K."/>
            <person name="Foldi C."/>
            <person name="Dima B."/>
            <person name="Sanchez-Garcia M."/>
            <person name="Sanchez-Ramirez S."/>
            <person name="Szollosi G.J."/>
            <person name="Szarkandi J.G."/>
            <person name="Papp V."/>
            <person name="Albert L."/>
            <person name="Andreopoulos W."/>
            <person name="Angelini C."/>
            <person name="Antonin V."/>
            <person name="Barry K.W."/>
            <person name="Bougher N.L."/>
            <person name="Buchanan P."/>
            <person name="Buyck B."/>
            <person name="Bense V."/>
            <person name="Catcheside P."/>
            <person name="Chovatia M."/>
            <person name="Cooper J."/>
            <person name="Damon W."/>
            <person name="Desjardin D."/>
            <person name="Finy P."/>
            <person name="Geml J."/>
            <person name="Haridas S."/>
            <person name="Hughes K."/>
            <person name="Justo A."/>
            <person name="Karasinski D."/>
            <person name="Kautmanova I."/>
            <person name="Kiss B."/>
            <person name="Kocsube S."/>
            <person name="Kotiranta H."/>
            <person name="LaButti K.M."/>
            <person name="Lechner B.E."/>
            <person name="Liimatainen K."/>
            <person name="Lipzen A."/>
            <person name="Lukacs Z."/>
            <person name="Mihaltcheva S."/>
            <person name="Morgado L.N."/>
            <person name="Niskanen T."/>
            <person name="Noordeloos M.E."/>
            <person name="Ohm R.A."/>
            <person name="Ortiz-Santana B."/>
            <person name="Ovrebo C."/>
            <person name="Racz N."/>
            <person name="Riley R."/>
            <person name="Savchenko A."/>
            <person name="Shiryaev A."/>
            <person name="Soop K."/>
            <person name="Spirin V."/>
            <person name="Szebenyi C."/>
            <person name="Tomsovsky M."/>
            <person name="Tulloss R.E."/>
            <person name="Uehling J."/>
            <person name="Grigoriev I.V."/>
            <person name="Vagvolgyi C."/>
            <person name="Papp T."/>
            <person name="Martin F.M."/>
            <person name="Miettinen O."/>
            <person name="Hibbett D.S."/>
            <person name="Nagy L.G."/>
        </authorList>
    </citation>
    <scope>NUCLEOTIDE SEQUENCE [LARGE SCALE GENOMIC DNA]</scope>
    <source>
        <strain evidence="1 2">NL-1719</strain>
    </source>
</reference>
<sequence>LIQLRSNHIPLNAYLFRFKKADSAMCPKCAKRRLRIKETVNHYLFACPEWKEQRQKLQEDVGRGKARSMKGLMASKESVKSLLEFIHATGRFRKTPGEV</sequence>
<accession>A0ACD2ZYT2</accession>
<dbReference type="Proteomes" id="UP000308600">
    <property type="component" value="Unassembled WGS sequence"/>
</dbReference>
<dbReference type="EMBL" id="ML209328">
    <property type="protein sequence ID" value="TFK58497.1"/>
    <property type="molecule type" value="Genomic_DNA"/>
</dbReference>